<evidence type="ECO:0000313" key="2">
    <source>
        <dbReference type="Proteomes" id="UP001205998"/>
    </source>
</evidence>
<keyword evidence="2" id="KW-1185">Reference proteome</keyword>
<protein>
    <submittedName>
        <fullName evidence="1">Uncharacterized protein</fullName>
    </submittedName>
</protein>
<dbReference type="InterPro" id="IPR028994">
    <property type="entry name" value="Integrin_alpha_N"/>
</dbReference>
<gene>
    <name evidence="1" type="ORF">C0J50_12026</name>
</gene>
<comment type="caution">
    <text evidence="1">The sequence shown here is derived from an EMBL/GenBank/DDBJ whole genome shotgun (WGS) entry which is preliminary data.</text>
</comment>
<accession>A0AAD5A7L8</accession>
<name>A0AAD5A7L8_SILAS</name>
<dbReference type="EMBL" id="MU572538">
    <property type="protein sequence ID" value="KAI5610612.1"/>
    <property type="molecule type" value="Genomic_DNA"/>
</dbReference>
<proteinExistence type="predicted"/>
<sequence>KIVARSISKEIQYFGLAIDGVMDMGQDGLMDIAVGAQGTVLLF</sequence>
<dbReference type="SUPFAM" id="SSF69318">
    <property type="entry name" value="Integrin alpha N-terminal domain"/>
    <property type="match status" value="1"/>
</dbReference>
<reference evidence="1" key="1">
    <citation type="submission" date="2018-07" db="EMBL/GenBank/DDBJ databases">
        <title>Comparative genomics of catfishes provides insights into carnivory and benthic adaptation.</title>
        <authorList>
            <person name="Zhang Y."/>
            <person name="Wang D."/>
            <person name="Peng Z."/>
            <person name="Zheng S."/>
            <person name="Shao F."/>
            <person name="Tao W."/>
        </authorList>
    </citation>
    <scope>NUCLEOTIDE SEQUENCE</scope>
    <source>
        <strain evidence="1">Chongqing</strain>
    </source>
</reference>
<dbReference type="Proteomes" id="UP001205998">
    <property type="component" value="Unassembled WGS sequence"/>
</dbReference>
<evidence type="ECO:0000313" key="1">
    <source>
        <dbReference type="EMBL" id="KAI5610612.1"/>
    </source>
</evidence>
<organism evidence="1 2">
    <name type="scientific">Silurus asotus</name>
    <name type="common">Amur catfish</name>
    <name type="synonym">Parasilurus asotus</name>
    <dbReference type="NCBI Taxonomy" id="30991"/>
    <lineage>
        <taxon>Eukaryota</taxon>
        <taxon>Metazoa</taxon>
        <taxon>Chordata</taxon>
        <taxon>Craniata</taxon>
        <taxon>Vertebrata</taxon>
        <taxon>Euteleostomi</taxon>
        <taxon>Actinopterygii</taxon>
        <taxon>Neopterygii</taxon>
        <taxon>Teleostei</taxon>
        <taxon>Ostariophysi</taxon>
        <taxon>Siluriformes</taxon>
        <taxon>Siluridae</taxon>
        <taxon>Silurus</taxon>
    </lineage>
</organism>
<feature type="non-terminal residue" evidence="1">
    <location>
        <position position="43"/>
    </location>
</feature>
<dbReference type="AlphaFoldDB" id="A0AAD5A7L8"/>
<feature type="non-terminal residue" evidence="1">
    <location>
        <position position="1"/>
    </location>
</feature>
<dbReference type="Gene3D" id="2.130.10.130">
    <property type="entry name" value="Integrin alpha, N-terminal"/>
    <property type="match status" value="1"/>
</dbReference>